<evidence type="ECO:0000256" key="4">
    <source>
        <dbReference type="SAM" id="Phobius"/>
    </source>
</evidence>
<dbReference type="SMART" id="SM00244">
    <property type="entry name" value="PHB"/>
    <property type="match status" value="1"/>
</dbReference>
<evidence type="ECO:0000259" key="5">
    <source>
        <dbReference type="SMART" id="SM00244"/>
    </source>
</evidence>
<keyword evidence="6" id="KW-0645">Protease</keyword>
<feature type="region of interest" description="Disordered" evidence="3">
    <location>
        <begin position="361"/>
        <end position="384"/>
    </location>
</feature>
<protein>
    <submittedName>
        <fullName evidence="6">Protease modulator HflK</fullName>
    </submittedName>
</protein>
<dbReference type="RefSeq" id="WP_258987515.1">
    <property type="nucleotide sequence ID" value="NZ_JALIGE010000071.1"/>
</dbReference>
<keyword evidence="7" id="KW-1185">Reference proteome</keyword>
<dbReference type="InterPro" id="IPR050710">
    <property type="entry name" value="Band7/mec-2_domain"/>
</dbReference>
<dbReference type="Gene3D" id="3.30.479.30">
    <property type="entry name" value="Band 7 domain"/>
    <property type="match status" value="1"/>
</dbReference>
<proteinExistence type="inferred from homology"/>
<keyword evidence="4" id="KW-0812">Transmembrane</keyword>
<dbReference type="EMBL" id="JALIGE010000071">
    <property type="protein sequence ID" value="MCS2160926.1"/>
    <property type="molecule type" value="Genomic_DNA"/>
</dbReference>
<dbReference type="PANTHER" id="PTHR43327:SF10">
    <property type="entry name" value="STOMATIN-LIKE PROTEIN 2, MITOCHONDRIAL"/>
    <property type="match status" value="1"/>
</dbReference>
<feature type="transmembrane region" description="Helical" evidence="4">
    <location>
        <begin position="20"/>
        <end position="41"/>
    </location>
</feature>
<feature type="domain" description="Band 7" evidence="5">
    <location>
        <begin position="306"/>
        <end position="512"/>
    </location>
</feature>
<dbReference type="CDD" id="cd03404">
    <property type="entry name" value="SPFH_HflK"/>
    <property type="match status" value="1"/>
</dbReference>
<dbReference type="Proteomes" id="UP001205357">
    <property type="component" value="Unassembled WGS sequence"/>
</dbReference>
<comment type="caution">
    <text evidence="6">The sequence shown here is derived from an EMBL/GenBank/DDBJ whole genome shotgun (WGS) entry which is preliminary data.</text>
</comment>
<keyword evidence="4" id="KW-1133">Transmembrane helix</keyword>
<dbReference type="SUPFAM" id="SSF117892">
    <property type="entry name" value="Band 7/SPFH domain"/>
    <property type="match status" value="1"/>
</dbReference>
<feature type="transmembrane region" description="Helical" evidence="4">
    <location>
        <begin position="183"/>
        <end position="201"/>
    </location>
</feature>
<feature type="transmembrane region" description="Helical" evidence="4">
    <location>
        <begin position="145"/>
        <end position="162"/>
    </location>
</feature>
<gene>
    <name evidence="6" type="ORF">MUU47_07255</name>
</gene>
<feature type="transmembrane region" description="Helical" evidence="4">
    <location>
        <begin position="47"/>
        <end position="68"/>
    </location>
</feature>
<keyword evidence="6" id="KW-0378">Hydrolase</keyword>
<evidence type="ECO:0000256" key="2">
    <source>
        <dbReference type="ARBA" id="ARBA00006971"/>
    </source>
</evidence>
<dbReference type="InterPro" id="IPR010201">
    <property type="entry name" value="HflK"/>
</dbReference>
<dbReference type="InterPro" id="IPR001107">
    <property type="entry name" value="Band_7"/>
</dbReference>
<name>A0ABT2DZ71_9ENTR</name>
<comment type="subcellular location">
    <subcellularLocation>
        <location evidence="1">Membrane</location>
        <topology evidence="1">Single-pass membrane protein</topology>
    </subcellularLocation>
</comment>
<comment type="similarity">
    <text evidence="2">Belongs to the band 7/mec-2 family. HflK subfamily.</text>
</comment>
<keyword evidence="4" id="KW-0472">Membrane</keyword>
<reference evidence="6 7" key="1">
    <citation type="submission" date="2022-04" db="EMBL/GenBank/DDBJ databases">
        <title>Proposal of a three novel species of Scandinavium, Scandinavium hiltneri, Scandinavium manionii, Scandinavium tedordense.</title>
        <authorList>
            <person name="Maddock D.W."/>
            <person name="Brady C.L."/>
            <person name="Denman S."/>
            <person name="Arnold D."/>
        </authorList>
    </citation>
    <scope>NUCLEOTIDE SEQUENCE [LARGE SCALE GENOMIC DNA]</scope>
    <source>
        <strain evidence="6 7">H11S7</strain>
    </source>
</reference>
<dbReference type="PANTHER" id="PTHR43327">
    <property type="entry name" value="STOMATIN-LIKE PROTEIN 2, MITOCHONDRIAL"/>
    <property type="match status" value="1"/>
</dbReference>
<evidence type="ECO:0000256" key="1">
    <source>
        <dbReference type="ARBA" id="ARBA00004167"/>
    </source>
</evidence>
<evidence type="ECO:0000313" key="6">
    <source>
        <dbReference type="EMBL" id="MCS2160926.1"/>
    </source>
</evidence>
<evidence type="ECO:0000313" key="7">
    <source>
        <dbReference type="Proteomes" id="UP001205357"/>
    </source>
</evidence>
<evidence type="ECO:0000256" key="3">
    <source>
        <dbReference type="SAM" id="MobiDB-lite"/>
    </source>
</evidence>
<organism evidence="6 7">
    <name type="scientific">Scandinavium hiltneri</name>
    <dbReference type="NCBI Taxonomy" id="2926519"/>
    <lineage>
        <taxon>Bacteria</taxon>
        <taxon>Pseudomonadati</taxon>
        <taxon>Pseudomonadota</taxon>
        <taxon>Gammaproteobacteria</taxon>
        <taxon>Enterobacterales</taxon>
        <taxon>Enterobacteriaceae</taxon>
        <taxon>Scandinavium</taxon>
    </lineage>
</organism>
<sequence>MTPPSPPVVPPKVTPRGQRLLITQACLFGILVIFGMAYALLELFSSPGLGLSVTRLLLSASFVALAFVENSLRCEGIQSPEPELIADPGAQSRPRRQLLPPNVQAWLNYFHQHVATTVITAGLALAFAISNLADTTPVDPSNVPSLTVSAVFILLCFALLLIERMLSFKVVRGWQYQQEHIGLARALLSIFILLSLALLGAMLSPALALWTVKLATLIPLLMAFEYLLRALGALAHPLPAESEPRFLTRSLLTALYQWPLRPLVFLLSAFHQRFGIDLRQIQAFRLMAKKLLPVTCGIAALGWLLSGLTEITLHQRGVYERFGRPTAILQPGLHAGLPWPFGRIIAVENGTVHELQLSDNTQVSQAETPPDSAEGPAPQSSWRLWDNDHATDQSQVIASAAMDSQNFQMVNTDIRLIWRVGLTDKDALNSQYQTQDLPGLIRSVARQVLMTQFASKQLDELLDEQRATLATTLSQQIQQRLTALNTGVELLFTRIEAIHPPAGAADAYHGVQAAQIAGNALIAREKGYAATVASEAQRNAQTGMHSAQATAAENLSRAQAAATNFAAEEQAWHLAGDAFITERRYQILSQTLAHTPLLILDAHLQGANQPVLDLRQFPALTDSTAPQKASTK</sequence>
<dbReference type="InterPro" id="IPR036013">
    <property type="entry name" value="Band_7/SPFH_dom_sf"/>
</dbReference>
<dbReference type="GO" id="GO:0006508">
    <property type="term" value="P:proteolysis"/>
    <property type="evidence" value="ECO:0007669"/>
    <property type="project" value="UniProtKB-KW"/>
</dbReference>
<feature type="transmembrane region" description="Helical" evidence="4">
    <location>
        <begin position="207"/>
        <end position="228"/>
    </location>
</feature>
<dbReference type="Pfam" id="PF01145">
    <property type="entry name" value="Band_7"/>
    <property type="match status" value="1"/>
</dbReference>
<dbReference type="GO" id="GO:0008233">
    <property type="term" value="F:peptidase activity"/>
    <property type="evidence" value="ECO:0007669"/>
    <property type="project" value="UniProtKB-KW"/>
</dbReference>
<accession>A0ABT2DZ71</accession>
<feature type="transmembrane region" description="Helical" evidence="4">
    <location>
        <begin position="114"/>
        <end position="133"/>
    </location>
</feature>
<feature type="transmembrane region" description="Helical" evidence="4">
    <location>
        <begin position="291"/>
        <end position="308"/>
    </location>
</feature>